<dbReference type="OrthoDB" id="733404at2"/>
<dbReference type="EMBL" id="LRRQ01000018">
    <property type="protein sequence ID" value="OAM91610.1"/>
    <property type="molecule type" value="Genomic_DNA"/>
</dbReference>
<comment type="caution">
    <text evidence="2">The sequence shown here is derived from an EMBL/GenBank/DDBJ whole genome shotgun (WGS) entry which is preliminary data.</text>
</comment>
<name>A0A178INZ2_9BACT</name>
<dbReference type="Gene3D" id="3.40.390.10">
    <property type="entry name" value="Collagenase (Catalytic Domain)"/>
    <property type="match status" value="1"/>
</dbReference>
<dbReference type="GO" id="GO:0008237">
    <property type="term" value="F:metallopeptidase activity"/>
    <property type="evidence" value="ECO:0007669"/>
    <property type="project" value="InterPro"/>
</dbReference>
<evidence type="ECO:0000313" key="3">
    <source>
        <dbReference type="Proteomes" id="UP000078486"/>
    </source>
</evidence>
<evidence type="ECO:0000256" key="1">
    <source>
        <dbReference type="SAM" id="MobiDB-lite"/>
    </source>
</evidence>
<sequence>MKLSAILPEILLIVFSFLAAAVLPKLEAGGTPDVPTINQVFFYTPEILQETYYVRPDGPPVTFPFTEEKLKTVLIDMITHANLMLENSGIPESLFRWKYAGVAALPETDYLAQGTHGIEDVALQIAPGFIHQKLEEFGGGSMTFISNIGYGAYAVQNDAEIRKYPRSKFGLYNQLYDVLPHELGHTLGLRHSRFAYFRVDHTPSLPTNTDPEKYNFGYSTRLKDDGTLRPDTPDGWLTLDMSAYEAAWASTIMGPGLPIYSNPELYWQGPPNFLADAGEWCLSAWPEIADPGWPGFRMGRYGPNDSRRPGQPGEIHAADATRFLKEQIAGLKIPRRSEDAGRPRILGVKFAFTSTITAINDPPFGNKNATVLIPLINVAASGRNLKFEWFKAGESAPFRTKTSLEISNLHLAASSYDNNGEYRFYDVSEVLSGTTLMPVALNGAIPDHAPIENDGKDVYVIISNTFGSVTSPAYHYSGSWFNPDDARTKYPPGTIITHNGVQYKADEYGFLQPYASPPSPPTNNSGGGGGGGSTSPILLMSLLLIGIARLLNGSRKT</sequence>
<reference evidence="2 3" key="1">
    <citation type="submission" date="2016-01" db="EMBL/GenBank/DDBJ databases">
        <title>High potential of lignocellulose degradation of a new Verrucomicrobia species.</title>
        <authorList>
            <person name="Wang Y."/>
            <person name="Shi Y."/>
            <person name="Qiu Z."/>
            <person name="Liu S."/>
            <person name="Yang H."/>
        </authorList>
    </citation>
    <scope>NUCLEOTIDE SEQUENCE [LARGE SCALE GENOMIC DNA]</scope>
    <source>
        <strain evidence="2 3">TSB47</strain>
    </source>
</reference>
<feature type="region of interest" description="Disordered" evidence="1">
    <location>
        <begin position="512"/>
        <end position="531"/>
    </location>
</feature>
<dbReference type="Proteomes" id="UP000078486">
    <property type="component" value="Unassembled WGS sequence"/>
</dbReference>
<accession>A0A178INZ2</accession>
<evidence type="ECO:0000313" key="2">
    <source>
        <dbReference type="EMBL" id="OAM91610.1"/>
    </source>
</evidence>
<protein>
    <submittedName>
        <fullName evidence="2">Uncharacterized protein</fullName>
    </submittedName>
</protein>
<dbReference type="SUPFAM" id="SSF55486">
    <property type="entry name" value="Metalloproteases ('zincins'), catalytic domain"/>
    <property type="match status" value="1"/>
</dbReference>
<dbReference type="RefSeq" id="WP_068768624.1">
    <property type="nucleotide sequence ID" value="NZ_CP109796.1"/>
</dbReference>
<dbReference type="InterPro" id="IPR024079">
    <property type="entry name" value="MetalloPept_cat_dom_sf"/>
</dbReference>
<dbReference type="STRING" id="1184151.AW736_02080"/>
<keyword evidence="3" id="KW-1185">Reference proteome</keyword>
<organism evidence="2 3">
    <name type="scientific">Termitidicoccus mucosus</name>
    <dbReference type="NCBI Taxonomy" id="1184151"/>
    <lineage>
        <taxon>Bacteria</taxon>
        <taxon>Pseudomonadati</taxon>
        <taxon>Verrucomicrobiota</taxon>
        <taxon>Opitutia</taxon>
        <taxon>Opitutales</taxon>
        <taxon>Opitutaceae</taxon>
        <taxon>Termitidicoccus</taxon>
    </lineage>
</organism>
<gene>
    <name evidence="2" type="ORF">AW736_02080</name>
</gene>
<proteinExistence type="predicted"/>
<dbReference type="AlphaFoldDB" id="A0A178INZ2"/>